<proteinExistence type="predicted"/>
<accession>A0A813HBP1</accession>
<keyword evidence="1" id="KW-0472">Membrane</keyword>
<feature type="transmembrane region" description="Helical" evidence="1">
    <location>
        <begin position="63"/>
        <end position="89"/>
    </location>
</feature>
<reference evidence="2" key="1">
    <citation type="submission" date="2021-02" db="EMBL/GenBank/DDBJ databases">
        <authorList>
            <person name="Dougan E. K."/>
            <person name="Rhodes N."/>
            <person name="Thang M."/>
            <person name="Chan C."/>
        </authorList>
    </citation>
    <scope>NUCLEOTIDE SEQUENCE</scope>
</reference>
<feature type="non-terminal residue" evidence="2">
    <location>
        <position position="1"/>
    </location>
</feature>
<dbReference type="AlphaFoldDB" id="A0A813HBP1"/>
<evidence type="ECO:0000256" key="1">
    <source>
        <dbReference type="SAM" id="Phobius"/>
    </source>
</evidence>
<dbReference type="Proteomes" id="UP000654075">
    <property type="component" value="Unassembled WGS sequence"/>
</dbReference>
<comment type="caution">
    <text evidence="2">The sequence shown here is derived from an EMBL/GenBank/DDBJ whole genome shotgun (WGS) entry which is preliminary data.</text>
</comment>
<name>A0A813HBP1_POLGL</name>
<evidence type="ECO:0000313" key="2">
    <source>
        <dbReference type="EMBL" id="CAE8634975.1"/>
    </source>
</evidence>
<sequence>IEYSSDQLEDLSDRFPSTVIMAIQLSLLCALDFKSDSDVEEDSATDRRIAQYLISKCVCVCIVSLYVCVALCVVIRYVFIFVIFFCSLLTRSPRLTRSLAR</sequence>
<evidence type="ECO:0000313" key="3">
    <source>
        <dbReference type="Proteomes" id="UP000654075"/>
    </source>
</evidence>
<gene>
    <name evidence="2" type="ORF">PGLA1383_LOCUS50586</name>
</gene>
<keyword evidence="3" id="KW-1185">Reference proteome</keyword>
<protein>
    <submittedName>
        <fullName evidence="2">Uncharacterized protein</fullName>
    </submittedName>
</protein>
<dbReference type="EMBL" id="CAJNNV010031192">
    <property type="protein sequence ID" value="CAE8634975.1"/>
    <property type="molecule type" value="Genomic_DNA"/>
</dbReference>
<keyword evidence="1" id="KW-1133">Transmembrane helix</keyword>
<organism evidence="2 3">
    <name type="scientific">Polarella glacialis</name>
    <name type="common">Dinoflagellate</name>
    <dbReference type="NCBI Taxonomy" id="89957"/>
    <lineage>
        <taxon>Eukaryota</taxon>
        <taxon>Sar</taxon>
        <taxon>Alveolata</taxon>
        <taxon>Dinophyceae</taxon>
        <taxon>Suessiales</taxon>
        <taxon>Suessiaceae</taxon>
        <taxon>Polarella</taxon>
    </lineage>
</organism>
<keyword evidence="1" id="KW-0812">Transmembrane</keyword>